<evidence type="ECO:0000256" key="5">
    <source>
        <dbReference type="ARBA" id="ARBA00023167"/>
    </source>
</evidence>
<dbReference type="GO" id="GO:0005829">
    <property type="term" value="C:cytosol"/>
    <property type="evidence" value="ECO:0007669"/>
    <property type="project" value="TreeGrafter"/>
</dbReference>
<evidence type="ECO:0000256" key="3">
    <source>
        <dbReference type="ARBA" id="ARBA00022605"/>
    </source>
</evidence>
<name>A0A858R7S4_9PROT</name>
<dbReference type="GO" id="GO:0019284">
    <property type="term" value="P:L-methionine salvage from S-adenosylmethionine"/>
    <property type="evidence" value="ECO:0007669"/>
    <property type="project" value="TreeGrafter"/>
</dbReference>
<dbReference type="UniPathway" id="UPA00904">
    <property type="reaction ID" value="UER00871"/>
</dbReference>
<evidence type="ECO:0000313" key="7">
    <source>
        <dbReference type="EMBL" id="QJE73076.1"/>
    </source>
</evidence>
<dbReference type="Proteomes" id="UP000501891">
    <property type="component" value="Chromosome"/>
</dbReference>
<dbReference type="AlphaFoldDB" id="A0A858R7S4"/>
<organism evidence="7 8">
    <name type="scientific">Aerophototrophica crusticola</name>
    <dbReference type="NCBI Taxonomy" id="1709002"/>
    <lineage>
        <taxon>Bacteria</taxon>
        <taxon>Pseudomonadati</taxon>
        <taxon>Pseudomonadota</taxon>
        <taxon>Alphaproteobacteria</taxon>
        <taxon>Rhodospirillales</taxon>
        <taxon>Rhodospirillaceae</taxon>
        <taxon>Aerophototrophica</taxon>
    </lineage>
</organism>
<dbReference type="InterPro" id="IPR035994">
    <property type="entry name" value="Nucleoside_phosphorylase_sf"/>
</dbReference>
<dbReference type="InterPro" id="IPR010049">
    <property type="entry name" value="MTA_SAH_Nsdase"/>
</dbReference>
<dbReference type="EMBL" id="CP051775">
    <property type="protein sequence ID" value="QJE73076.1"/>
    <property type="molecule type" value="Genomic_DNA"/>
</dbReference>
<evidence type="ECO:0000256" key="4">
    <source>
        <dbReference type="ARBA" id="ARBA00022801"/>
    </source>
</evidence>
<dbReference type="NCBIfam" id="TIGR01704">
    <property type="entry name" value="MTA_SAH-Nsdase"/>
    <property type="match status" value="1"/>
</dbReference>
<keyword evidence="3" id="KW-0028">Amino-acid biosynthesis</keyword>
<sequence length="257" mass="27360">MTTPDPRPIGIICAIPEEIAHFGAHFREEGADTVAGFAFRRGQLDGRAAVVVETGIGKVNAATVATLLLERFRCRVLLFSGVAGGLDPDLGVGDVVVADNLVQHDYGAVFRGEVKTYQPGNFPMPGLPEDHGYPMDRALLDKVRGALDGIDLPPLSAAATGGEARRPRVVYGTILTGDQFVNCESTRTRLFTRFDARAVEMEGGAVAQVAEKYGTPWVVVRALSDLAGQDSHMDFPSFVHAAAESAARIVCRLAGVV</sequence>
<gene>
    <name evidence="7" type="ORF">HHL28_08255</name>
</gene>
<keyword evidence="5" id="KW-0486">Methionine biosynthesis</keyword>
<dbReference type="EC" id="3.2.2.9" evidence="2"/>
<dbReference type="InterPro" id="IPR000845">
    <property type="entry name" value="Nucleoside_phosphorylase_d"/>
</dbReference>
<keyword evidence="8" id="KW-1185">Reference proteome</keyword>
<feature type="domain" description="Nucleoside phosphorylase" evidence="6">
    <location>
        <begin position="8"/>
        <end position="253"/>
    </location>
</feature>
<evidence type="ECO:0000256" key="1">
    <source>
        <dbReference type="ARBA" id="ARBA00004945"/>
    </source>
</evidence>
<keyword evidence="7" id="KW-0326">Glycosidase</keyword>
<dbReference type="GO" id="GO:0008782">
    <property type="term" value="F:adenosylhomocysteine nucleosidase activity"/>
    <property type="evidence" value="ECO:0007669"/>
    <property type="project" value="UniProtKB-EC"/>
</dbReference>
<reference evidence="7" key="1">
    <citation type="submission" date="2020-04" db="EMBL/GenBank/DDBJ databases">
        <title>A desert anoxygenic phototrophic bacterium fixes CO2 using RubisCO under aerobic conditions.</title>
        <authorList>
            <person name="Tang K."/>
        </authorList>
    </citation>
    <scope>NUCLEOTIDE SEQUENCE [LARGE SCALE GENOMIC DNA]</scope>
    <source>
        <strain evidence="7">MIMtkB3</strain>
    </source>
</reference>
<dbReference type="GO" id="GO:0008930">
    <property type="term" value="F:methylthioadenosine nucleosidase activity"/>
    <property type="evidence" value="ECO:0007669"/>
    <property type="project" value="InterPro"/>
</dbReference>
<protein>
    <recommendedName>
        <fullName evidence="2">adenosylhomocysteine nucleosidase</fullName>
        <ecNumber evidence="2">3.2.2.9</ecNumber>
    </recommendedName>
</protein>
<dbReference type="SUPFAM" id="SSF53167">
    <property type="entry name" value="Purine and uridine phosphorylases"/>
    <property type="match status" value="1"/>
</dbReference>
<dbReference type="PANTHER" id="PTHR46832">
    <property type="entry name" value="5'-METHYLTHIOADENOSINE/S-ADENOSYLHOMOCYSTEINE NUCLEOSIDASE"/>
    <property type="match status" value="1"/>
</dbReference>
<accession>A0A858R7S4</accession>
<dbReference type="Gene3D" id="3.40.50.1580">
    <property type="entry name" value="Nucleoside phosphorylase domain"/>
    <property type="match status" value="1"/>
</dbReference>
<dbReference type="CDD" id="cd09008">
    <property type="entry name" value="MTAN"/>
    <property type="match status" value="1"/>
</dbReference>
<comment type="pathway">
    <text evidence="1">Amino-acid biosynthesis; L-methionine biosynthesis via salvage pathway; S-methyl-5-thio-alpha-D-ribose 1-phosphate from S-methyl-5'-thioadenosine (hydrolase route): step 1/2.</text>
</comment>
<dbReference type="NCBIfam" id="NF004079">
    <property type="entry name" value="PRK05584.1"/>
    <property type="match status" value="1"/>
</dbReference>
<dbReference type="GO" id="GO:0019509">
    <property type="term" value="P:L-methionine salvage from methylthioadenosine"/>
    <property type="evidence" value="ECO:0007669"/>
    <property type="project" value="UniProtKB-UniPathway"/>
</dbReference>
<evidence type="ECO:0000259" key="6">
    <source>
        <dbReference type="Pfam" id="PF01048"/>
    </source>
</evidence>
<keyword evidence="4 7" id="KW-0378">Hydrolase</keyword>
<dbReference type="PANTHER" id="PTHR46832:SF1">
    <property type="entry name" value="5'-METHYLTHIOADENOSINE_S-ADENOSYLHOMOCYSTEINE NUCLEOSIDASE"/>
    <property type="match status" value="1"/>
</dbReference>
<evidence type="ECO:0000256" key="2">
    <source>
        <dbReference type="ARBA" id="ARBA00011974"/>
    </source>
</evidence>
<proteinExistence type="predicted"/>
<evidence type="ECO:0000313" key="8">
    <source>
        <dbReference type="Proteomes" id="UP000501891"/>
    </source>
</evidence>
<dbReference type="GO" id="GO:0009164">
    <property type="term" value="P:nucleoside catabolic process"/>
    <property type="evidence" value="ECO:0007669"/>
    <property type="project" value="InterPro"/>
</dbReference>
<dbReference type="Pfam" id="PF01048">
    <property type="entry name" value="PNP_UDP_1"/>
    <property type="match status" value="1"/>
</dbReference>
<dbReference type="KEGG" id="acru:HHL28_08255"/>